<gene>
    <name evidence="1" type="ORF">C2S53_001375</name>
</gene>
<keyword evidence="2" id="KW-1185">Reference proteome</keyword>
<organism evidence="1 2">
    <name type="scientific">Perilla frutescens var. hirtella</name>
    <name type="common">Perilla citriodora</name>
    <name type="synonym">Perilla setoyensis</name>
    <dbReference type="NCBI Taxonomy" id="608512"/>
    <lineage>
        <taxon>Eukaryota</taxon>
        <taxon>Viridiplantae</taxon>
        <taxon>Streptophyta</taxon>
        <taxon>Embryophyta</taxon>
        <taxon>Tracheophyta</taxon>
        <taxon>Spermatophyta</taxon>
        <taxon>Magnoliopsida</taxon>
        <taxon>eudicotyledons</taxon>
        <taxon>Gunneridae</taxon>
        <taxon>Pentapetalae</taxon>
        <taxon>asterids</taxon>
        <taxon>lamiids</taxon>
        <taxon>Lamiales</taxon>
        <taxon>Lamiaceae</taxon>
        <taxon>Nepetoideae</taxon>
        <taxon>Elsholtzieae</taxon>
        <taxon>Perilla</taxon>
    </lineage>
</organism>
<dbReference type="Proteomes" id="UP001190926">
    <property type="component" value="Unassembled WGS sequence"/>
</dbReference>
<protein>
    <submittedName>
        <fullName evidence="1">Uncharacterized protein</fullName>
    </submittedName>
</protein>
<name>A0AAD4P3W9_PERFH</name>
<dbReference type="GO" id="GO:0042797">
    <property type="term" value="P:tRNA transcription by RNA polymerase III"/>
    <property type="evidence" value="ECO:0007669"/>
    <property type="project" value="TreeGrafter"/>
</dbReference>
<dbReference type="PANTHER" id="PTHR12069:SF0">
    <property type="entry name" value="DNA-DIRECTED RNA POLYMERASE III SUBUNIT RPC5"/>
    <property type="match status" value="1"/>
</dbReference>
<dbReference type="PANTHER" id="PTHR12069">
    <property type="entry name" value="DNA-DIRECTED RNA POLYMERASES III 80 KDA POLYPEPTIDE RNA POLYMERASE III SUBUNIT 5"/>
    <property type="match status" value="1"/>
</dbReference>
<dbReference type="InterPro" id="IPR006886">
    <property type="entry name" value="RNA_pol_III_Rpc5"/>
</dbReference>
<comment type="caution">
    <text evidence="1">The sequence shown here is derived from an EMBL/GenBank/DDBJ whole genome shotgun (WGS) entry which is preliminary data.</text>
</comment>
<accession>A0AAD4P3W9</accession>
<sequence>MNSLTSGSLISNHDLETESTSSFQGTPLQRFDTLKYLAPYKYTEEVLAVLHELNDVLVQGLWVAKTALVYKADNGINASDKDQAIRVTVRDRVLLSFSKNMIISNFELPPQPQRANAMKVVLHGLARERPFFNDLKLKELPYLSFIKLNPAIVECRRA</sequence>
<dbReference type="AlphaFoldDB" id="A0AAD4P3W9"/>
<dbReference type="GO" id="GO:0005666">
    <property type="term" value="C:RNA polymerase III complex"/>
    <property type="evidence" value="ECO:0007669"/>
    <property type="project" value="TreeGrafter"/>
</dbReference>
<dbReference type="EMBL" id="SDAM02000167">
    <property type="protein sequence ID" value="KAH6825938.1"/>
    <property type="molecule type" value="Genomic_DNA"/>
</dbReference>
<dbReference type="Pfam" id="PF04801">
    <property type="entry name" value="RPC5"/>
    <property type="match status" value="1"/>
</dbReference>
<evidence type="ECO:0000313" key="2">
    <source>
        <dbReference type="Proteomes" id="UP001190926"/>
    </source>
</evidence>
<reference evidence="1 2" key="1">
    <citation type="journal article" date="2021" name="Nat. Commun.">
        <title>Incipient diploidization of the medicinal plant Perilla within 10,000 years.</title>
        <authorList>
            <person name="Zhang Y."/>
            <person name="Shen Q."/>
            <person name="Leng L."/>
            <person name="Zhang D."/>
            <person name="Chen S."/>
            <person name="Shi Y."/>
            <person name="Ning Z."/>
            <person name="Chen S."/>
        </authorList>
    </citation>
    <scope>NUCLEOTIDE SEQUENCE [LARGE SCALE GENOMIC DNA]</scope>
    <source>
        <strain evidence="2">cv. PC099</strain>
    </source>
</reference>
<proteinExistence type="predicted"/>
<evidence type="ECO:0000313" key="1">
    <source>
        <dbReference type="EMBL" id="KAH6825938.1"/>
    </source>
</evidence>